<name>A0A9W8Q229_AKAMU</name>
<evidence type="ECO:0000313" key="6">
    <source>
        <dbReference type="Proteomes" id="UP001144673"/>
    </source>
</evidence>
<feature type="region of interest" description="Disordered" evidence="3">
    <location>
        <begin position="1"/>
        <end position="45"/>
    </location>
</feature>
<evidence type="ECO:0000256" key="3">
    <source>
        <dbReference type="SAM" id="MobiDB-lite"/>
    </source>
</evidence>
<protein>
    <recommendedName>
        <fullName evidence="4">Zn(2)-C6 fungal-type domain-containing protein</fullName>
    </recommendedName>
</protein>
<dbReference type="GO" id="GO:0000981">
    <property type="term" value="F:DNA-binding transcription factor activity, RNA polymerase II-specific"/>
    <property type="evidence" value="ECO:0007669"/>
    <property type="project" value="InterPro"/>
</dbReference>
<dbReference type="Proteomes" id="UP001144673">
    <property type="component" value="Chromosome 2"/>
</dbReference>
<feature type="domain" description="Zn(2)-C6 fungal-type" evidence="4">
    <location>
        <begin position="56"/>
        <end position="84"/>
    </location>
</feature>
<reference evidence="5" key="1">
    <citation type="journal article" date="2023" name="Access Microbiol">
        <title>De-novo genome assembly for Akanthomyces muscarius, a biocontrol agent of insect agricultural pests.</title>
        <authorList>
            <person name="Erdos Z."/>
            <person name="Studholme D.J."/>
            <person name="Raymond B."/>
            <person name="Sharma M."/>
        </authorList>
    </citation>
    <scope>NUCLEOTIDE SEQUENCE</scope>
    <source>
        <strain evidence="5">Ve6</strain>
    </source>
</reference>
<dbReference type="KEGG" id="amus:LMH87_003439"/>
<comment type="caution">
    <text evidence="5">The sequence shown here is derived from an EMBL/GenBank/DDBJ whole genome shotgun (WGS) entry which is preliminary data.</text>
</comment>
<dbReference type="InterPro" id="IPR001138">
    <property type="entry name" value="Zn2Cys6_DnaBD"/>
</dbReference>
<keyword evidence="2" id="KW-0539">Nucleus</keyword>
<dbReference type="PANTHER" id="PTHR37534:SF46">
    <property type="entry name" value="ZN(II)2CYS6 TRANSCRIPTION FACTOR (EUROFUNG)"/>
    <property type="match status" value="1"/>
</dbReference>
<dbReference type="SUPFAM" id="SSF57701">
    <property type="entry name" value="Zn2/Cys6 DNA-binding domain"/>
    <property type="match status" value="1"/>
</dbReference>
<dbReference type="SMART" id="SM00066">
    <property type="entry name" value="GAL4"/>
    <property type="match status" value="1"/>
</dbReference>
<comment type="subcellular location">
    <subcellularLocation>
        <location evidence="1">Nucleus</location>
    </subcellularLocation>
</comment>
<organism evidence="5 6">
    <name type="scientific">Akanthomyces muscarius</name>
    <name type="common">Entomopathogenic fungus</name>
    <name type="synonym">Lecanicillium muscarium</name>
    <dbReference type="NCBI Taxonomy" id="2231603"/>
    <lineage>
        <taxon>Eukaryota</taxon>
        <taxon>Fungi</taxon>
        <taxon>Dikarya</taxon>
        <taxon>Ascomycota</taxon>
        <taxon>Pezizomycotina</taxon>
        <taxon>Sordariomycetes</taxon>
        <taxon>Hypocreomycetidae</taxon>
        <taxon>Hypocreales</taxon>
        <taxon>Cordycipitaceae</taxon>
        <taxon>Akanthomyces</taxon>
    </lineage>
</organism>
<dbReference type="Pfam" id="PF00172">
    <property type="entry name" value="Zn_clus"/>
    <property type="match status" value="1"/>
</dbReference>
<dbReference type="CDD" id="cd00067">
    <property type="entry name" value="GAL4"/>
    <property type="match status" value="1"/>
</dbReference>
<dbReference type="GeneID" id="80890598"/>
<dbReference type="EMBL" id="JAJHUN010000011">
    <property type="protein sequence ID" value="KAJ4144558.1"/>
    <property type="molecule type" value="Genomic_DNA"/>
</dbReference>
<gene>
    <name evidence="5" type="ORF">LMH87_003439</name>
</gene>
<keyword evidence="6" id="KW-1185">Reference proteome</keyword>
<evidence type="ECO:0000256" key="1">
    <source>
        <dbReference type="ARBA" id="ARBA00004123"/>
    </source>
</evidence>
<dbReference type="AlphaFoldDB" id="A0A9W8Q229"/>
<evidence type="ECO:0000259" key="4">
    <source>
        <dbReference type="PROSITE" id="PS50048"/>
    </source>
</evidence>
<evidence type="ECO:0000256" key="2">
    <source>
        <dbReference type="ARBA" id="ARBA00023242"/>
    </source>
</evidence>
<dbReference type="PANTHER" id="PTHR37534">
    <property type="entry name" value="TRANSCRIPTIONAL ACTIVATOR PROTEIN UGA3"/>
    <property type="match status" value="1"/>
</dbReference>
<dbReference type="GO" id="GO:0005634">
    <property type="term" value="C:nucleus"/>
    <property type="evidence" value="ECO:0007669"/>
    <property type="project" value="UniProtKB-SubCell"/>
</dbReference>
<accession>A0A9W8Q229</accession>
<dbReference type="PROSITE" id="PS50048">
    <property type="entry name" value="ZN2_CY6_FUNGAL_2"/>
    <property type="match status" value="1"/>
</dbReference>
<dbReference type="InterPro" id="IPR021858">
    <property type="entry name" value="Fun_TF"/>
</dbReference>
<dbReference type="Gene3D" id="4.10.240.10">
    <property type="entry name" value="Zn(2)-C6 fungal-type DNA-binding domain"/>
    <property type="match status" value="1"/>
</dbReference>
<dbReference type="InterPro" id="IPR036864">
    <property type="entry name" value="Zn2-C6_fun-type_DNA-bd_sf"/>
</dbReference>
<dbReference type="Pfam" id="PF11951">
    <property type="entry name" value="Fungal_trans_2"/>
    <property type="match status" value="1"/>
</dbReference>
<dbReference type="GO" id="GO:0008270">
    <property type="term" value="F:zinc ion binding"/>
    <property type="evidence" value="ECO:0007669"/>
    <property type="project" value="InterPro"/>
</dbReference>
<dbReference type="RefSeq" id="XP_056048228.1">
    <property type="nucleotide sequence ID" value="XM_056193070.1"/>
</dbReference>
<evidence type="ECO:0000313" key="5">
    <source>
        <dbReference type="EMBL" id="KAJ4144558.1"/>
    </source>
</evidence>
<dbReference type="PROSITE" id="PS00463">
    <property type="entry name" value="ZN2_CY6_FUNGAL_1"/>
    <property type="match status" value="1"/>
</dbReference>
<proteinExistence type="predicted"/>
<sequence>MLVPLRQKPPSDQHGPELDLVGQVQRPRQDESSITFAKKQASGKRSKRWAAKTKTGCLTCRERRVKCDEQKPFCRKCTNFGRECRGYQLSKDMIAVDFSIPRAPDHESLKLADALLYFALRIQPKVIRQEKGSGAFQSTRPSVKAHMVIFPDAFIMRTINHNIVTITQQNRALPRYGALPSINYLWKQLYEYVASTMRELNHLINTGDDVDMILHYILSIFAIEGTIVDSVWKVHVEGFASLVQFYGGVEKLVKTPMTAMAIRHMFIYATVANTTSPTNDQVMGFDMLTTEEVMLVYSHSGFSSFPCATVMFLDMMQITRLRQRCARKPQAVEDLVSEARSVFRQIQDFRTSDWKETYPRSDDSILLAETFKAAVILYGLLSLPRLLSSQCSSPDDDITESPRLYYRTLLFNLVVAGMTTVERNECFTWPIAVLGAAFHDGAPMVQNTLLQYLDGIIMRPGVDCGAVTLTSRLREFWESGKSTWEGCFYKSTSVLA</sequence>